<evidence type="ECO:0000313" key="1">
    <source>
        <dbReference type="EMBL" id="EEO24856.1"/>
    </source>
</evidence>
<name>C3XIL7_9HELI</name>
<dbReference type="EMBL" id="ACDN02000037">
    <property type="protein sequence ID" value="EEO24856.1"/>
    <property type="molecule type" value="Genomic_DNA"/>
</dbReference>
<sequence>MLDVNVCRVKCGDKEITIRIQRPSFENVEKAYREITREGASEFIKAYQLTHPETQEEVEQLSYAMAEARYKKISQVLLNFYNGDRTNRYNTCATRVSYALNNSTIPLNVIANKKDLPSGLWDINGKYYYISVDGIINALSIAWHKPKKLDNKLKQSILCGCSEDFYKEMTSKEQNVAFFKELVSFNRKGIVAMRMQHNRLRHTTLWIGSNFVDVEMNKEVGMPLFGYDYLNDSNKSYPHIAQFYFWELK</sequence>
<organism evidence="1 2">
    <name type="scientific">Helicobacter bilis ATCC 43879</name>
    <dbReference type="NCBI Taxonomy" id="613026"/>
    <lineage>
        <taxon>Bacteria</taxon>
        <taxon>Pseudomonadati</taxon>
        <taxon>Campylobacterota</taxon>
        <taxon>Epsilonproteobacteria</taxon>
        <taxon>Campylobacterales</taxon>
        <taxon>Helicobacteraceae</taxon>
        <taxon>Helicobacter</taxon>
    </lineage>
</organism>
<comment type="caution">
    <text evidence="1">The sequence shown here is derived from an EMBL/GenBank/DDBJ whole genome shotgun (WGS) entry which is preliminary data.</text>
</comment>
<dbReference type="Proteomes" id="UP000005085">
    <property type="component" value="Unassembled WGS sequence"/>
</dbReference>
<accession>C3XIL7</accession>
<evidence type="ECO:0000313" key="2">
    <source>
        <dbReference type="Proteomes" id="UP000005085"/>
    </source>
</evidence>
<dbReference type="AlphaFoldDB" id="C3XIL7"/>
<gene>
    <name evidence="1" type="ORF">HRAG_01913</name>
</gene>
<proteinExistence type="predicted"/>
<reference evidence="1 2" key="1">
    <citation type="journal article" date="2014" name="Genome Announc.">
        <title>Draft genome sequences of six enterohepatic helicobacter species isolated from humans and one from rhesus macaques.</title>
        <authorList>
            <person name="Shen Z."/>
            <person name="Sheh A."/>
            <person name="Young S.K."/>
            <person name="Abouelliel A."/>
            <person name="Ward D.V."/>
            <person name="Earl A.M."/>
            <person name="Fox J.G."/>
        </authorList>
    </citation>
    <scope>NUCLEOTIDE SEQUENCE [LARGE SCALE GENOMIC DNA]</scope>
    <source>
        <strain evidence="1 2">ATCC 43879</strain>
    </source>
</reference>
<keyword evidence="2" id="KW-1185">Reference proteome</keyword>
<dbReference type="Gene3D" id="3.90.1720.70">
    <property type="match status" value="1"/>
</dbReference>
<protein>
    <submittedName>
        <fullName evidence="1">Uncharacterized protein</fullName>
    </submittedName>
</protein>
<dbReference type="RefSeq" id="WP_005219834.1">
    <property type="nucleotide sequence ID" value="NZ_KI392039.1"/>
</dbReference>
<dbReference type="eggNOG" id="ENOG5032262">
    <property type="taxonomic scope" value="Bacteria"/>
</dbReference>
<dbReference type="OrthoDB" id="5319994at2"/>
<dbReference type="HOGENOM" id="CLU_097486_0_0_7"/>